<evidence type="ECO:0000313" key="1">
    <source>
        <dbReference type="EMBL" id="KAJ6984481.1"/>
    </source>
</evidence>
<gene>
    <name evidence="1" type="ORF">NC653_022681</name>
</gene>
<organism evidence="1 2">
    <name type="scientific">Populus alba x Populus x berolinensis</name>
    <dbReference type="NCBI Taxonomy" id="444605"/>
    <lineage>
        <taxon>Eukaryota</taxon>
        <taxon>Viridiplantae</taxon>
        <taxon>Streptophyta</taxon>
        <taxon>Embryophyta</taxon>
        <taxon>Tracheophyta</taxon>
        <taxon>Spermatophyta</taxon>
        <taxon>Magnoliopsida</taxon>
        <taxon>eudicotyledons</taxon>
        <taxon>Gunneridae</taxon>
        <taxon>Pentapetalae</taxon>
        <taxon>rosids</taxon>
        <taxon>fabids</taxon>
        <taxon>Malpighiales</taxon>
        <taxon>Salicaceae</taxon>
        <taxon>Saliceae</taxon>
        <taxon>Populus</taxon>
    </lineage>
</organism>
<dbReference type="AlphaFoldDB" id="A0AAD6MFR7"/>
<keyword evidence="2" id="KW-1185">Reference proteome</keyword>
<comment type="caution">
    <text evidence="1">The sequence shown here is derived from an EMBL/GenBank/DDBJ whole genome shotgun (WGS) entry which is preliminary data.</text>
</comment>
<proteinExistence type="predicted"/>
<protein>
    <submittedName>
        <fullName evidence="1">Uncharacterized protein</fullName>
    </submittedName>
</protein>
<evidence type="ECO:0000313" key="2">
    <source>
        <dbReference type="Proteomes" id="UP001164929"/>
    </source>
</evidence>
<sequence length="43" mass="4584">MTNVIVGKFNSIEASRSFDVKGRGLGPATCGFDNGNPNDLKQK</sequence>
<accession>A0AAD6MFR7</accession>
<dbReference type="EMBL" id="JAQIZT010000009">
    <property type="protein sequence ID" value="KAJ6984481.1"/>
    <property type="molecule type" value="Genomic_DNA"/>
</dbReference>
<reference evidence="1" key="1">
    <citation type="journal article" date="2023" name="Mol. Ecol. Resour.">
        <title>Chromosome-level genome assembly of a triploid poplar Populus alba 'Berolinensis'.</title>
        <authorList>
            <person name="Chen S."/>
            <person name="Yu Y."/>
            <person name="Wang X."/>
            <person name="Wang S."/>
            <person name="Zhang T."/>
            <person name="Zhou Y."/>
            <person name="He R."/>
            <person name="Meng N."/>
            <person name="Wang Y."/>
            <person name="Liu W."/>
            <person name="Liu Z."/>
            <person name="Liu J."/>
            <person name="Guo Q."/>
            <person name="Huang H."/>
            <person name="Sederoff R.R."/>
            <person name="Wang G."/>
            <person name="Qu G."/>
            <person name="Chen S."/>
        </authorList>
    </citation>
    <scope>NUCLEOTIDE SEQUENCE</scope>
    <source>
        <strain evidence="1">SC-2020</strain>
    </source>
</reference>
<dbReference type="Proteomes" id="UP001164929">
    <property type="component" value="Chromosome 9"/>
</dbReference>
<name>A0AAD6MFR7_9ROSI</name>